<protein>
    <recommendedName>
        <fullName evidence="4">PRC-barrel domain containing protein</fullName>
    </recommendedName>
</protein>
<dbReference type="EMBL" id="BAAANB010000021">
    <property type="protein sequence ID" value="GAA2038305.1"/>
    <property type="molecule type" value="Genomic_DNA"/>
</dbReference>
<feature type="compositionally biased region" description="Basic and acidic residues" evidence="1">
    <location>
        <begin position="276"/>
        <end position="286"/>
    </location>
</feature>
<gene>
    <name evidence="2" type="ORF">GCM10009740_33120</name>
</gene>
<sequence>METDVVLRLLDHQLVGPDGSLLGNVDDLELVRREAGWFVTGVQVGPAALSRRLPGLLGRWVYAVWHRLHPAPDPSALVVPLDHVTSVDSAVHVDDAAARALSAGFGVEHWLRDHVVSRLPGSTGPAGPTGGSGDAAGEEHGEARGEAAAPGRLEEPQWPIRAPLDGAHPLSRLLGRTVLSYAGTRMGRVCELRCLGPSRDQQQGPLRVRWLLYTPRLSGWQLGYSTDPRQGPWLVRRFLRSRRHRDRIVELEQVQGLEQLEEPDGELVLTHSARPGRLDDPRDRGHAAPPPGSGA</sequence>
<organism evidence="2 3">
    <name type="scientific">Terrabacter terrae</name>
    <dbReference type="NCBI Taxonomy" id="318434"/>
    <lineage>
        <taxon>Bacteria</taxon>
        <taxon>Bacillati</taxon>
        <taxon>Actinomycetota</taxon>
        <taxon>Actinomycetes</taxon>
        <taxon>Micrococcales</taxon>
        <taxon>Intrasporangiaceae</taxon>
        <taxon>Terrabacter</taxon>
    </lineage>
</organism>
<name>A0ABP5G183_9MICO</name>
<proteinExistence type="predicted"/>
<accession>A0ABP5G183</accession>
<evidence type="ECO:0000256" key="1">
    <source>
        <dbReference type="SAM" id="MobiDB-lite"/>
    </source>
</evidence>
<feature type="region of interest" description="Disordered" evidence="1">
    <location>
        <begin position="118"/>
        <end position="155"/>
    </location>
</feature>
<evidence type="ECO:0008006" key="4">
    <source>
        <dbReference type="Google" id="ProtNLM"/>
    </source>
</evidence>
<comment type="caution">
    <text evidence="2">The sequence shown here is derived from an EMBL/GenBank/DDBJ whole genome shotgun (WGS) entry which is preliminary data.</text>
</comment>
<evidence type="ECO:0000313" key="2">
    <source>
        <dbReference type="EMBL" id="GAA2038305.1"/>
    </source>
</evidence>
<evidence type="ECO:0000313" key="3">
    <source>
        <dbReference type="Proteomes" id="UP001501285"/>
    </source>
</evidence>
<reference evidence="3" key="1">
    <citation type="journal article" date="2019" name="Int. J. Syst. Evol. Microbiol.">
        <title>The Global Catalogue of Microorganisms (GCM) 10K type strain sequencing project: providing services to taxonomists for standard genome sequencing and annotation.</title>
        <authorList>
            <consortium name="The Broad Institute Genomics Platform"/>
            <consortium name="The Broad Institute Genome Sequencing Center for Infectious Disease"/>
            <person name="Wu L."/>
            <person name="Ma J."/>
        </authorList>
    </citation>
    <scope>NUCLEOTIDE SEQUENCE [LARGE SCALE GENOMIC DNA]</scope>
    <source>
        <strain evidence="3">JCM 14283</strain>
    </source>
</reference>
<dbReference type="Proteomes" id="UP001501285">
    <property type="component" value="Unassembled WGS sequence"/>
</dbReference>
<keyword evidence="3" id="KW-1185">Reference proteome</keyword>
<feature type="region of interest" description="Disordered" evidence="1">
    <location>
        <begin position="260"/>
        <end position="295"/>
    </location>
</feature>